<dbReference type="AlphaFoldDB" id="A0A937AQ27"/>
<evidence type="ECO:0000313" key="1">
    <source>
        <dbReference type="EMBL" id="MBL0848856.1"/>
    </source>
</evidence>
<evidence type="ECO:0000313" key="2">
    <source>
        <dbReference type="Proteomes" id="UP000736856"/>
    </source>
</evidence>
<gene>
    <name evidence="1" type="ORF">EU981_01970</name>
</gene>
<reference evidence="1" key="1">
    <citation type="submission" date="2019-02" db="EMBL/GenBank/DDBJ databases">
        <title>A novel Candidatus Liberibacter species associated with the New Zealand native fuchsia psyllid, Ctenarytaina fuchsiae.</title>
        <authorList>
            <person name="Thompson S.M."/>
            <person name="Jorgensen N."/>
            <person name="David C."/>
            <person name="Bulman S.R."/>
            <person name="Smith G.R."/>
        </authorList>
    </citation>
    <scope>NUCLEOTIDE SEQUENCE</scope>
    <source>
        <strain evidence="1">Oxford</strain>
    </source>
</reference>
<sequence>MILKKAIKSILLSTAILLSGCDFFKSENSIKDIVSKNSAIDTISDKIKQNQRIPKSFRRKPTKKEKDEIERLRVESQKRYNDEMDEQDKFSKVLENIGKATEVEKINLAAESHKRYASYQDARKANETAERNLWDSVANLEYDPSWLLIKQRPFKETLPGSTLKRDHS</sequence>
<dbReference type="PROSITE" id="PS51257">
    <property type="entry name" value="PROKAR_LIPOPROTEIN"/>
    <property type="match status" value="1"/>
</dbReference>
<name>A0A937AQ27_9HYPH</name>
<dbReference type="Proteomes" id="UP000736856">
    <property type="component" value="Unassembled WGS sequence"/>
</dbReference>
<evidence type="ECO:0008006" key="3">
    <source>
        <dbReference type="Google" id="ProtNLM"/>
    </source>
</evidence>
<comment type="caution">
    <text evidence="1">The sequence shown here is derived from an EMBL/GenBank/DDBJ whole genome shotgun (WGS) entry which is preliminary data.</text>
</comment>
<accession>A0A937AQ27</accession>
<organism evidence="1 2">
    <name type="scientific">Candidatus Liberibacter ctenarytainae</name>
    <dbReference type="NCBI Taxonomy" id="2020335"/>
    <lineage>
        <taxon>Bacteria</taxon>
        <taxon>Pseudomonadati</taxon>
        <taxon>Pseudomonadota</taxon>
        <taxon>Alphaproteobacteria</taxon>
        <taxon>Hyphomicrobiales</taxon>
        <taxon>Rhizobiaceae</taxon>
        <taxon>Liberibacter</taxon>
    </lineage>
</organism>
<proteinExistence type="predicted"/>
<protein>
    <recommendedName>
        <fullName evidence="3">Lipoprotein</fullName>
    </recommendedName>
</protein>
<dbReference type="EMBL" id="SEOL01000003">
    <property type="protein sequence ID" value="MBL0848856.1"/>
    <property type="molecule type" value="Genomic_DNA"/>
</dbReference>